<keyword evidence="2" id="KW-1185">Reference proteome</keyword>
<accession>A0AAV0X3D5</accession>
<dbReference type="Gene3D" id="1.25.40.10">
    <property type="entry name" value="Tetratricopeptide repeat domain"/>
    <property type="match status" value="1"/>
</dbReference>
<evidence type="ECO:0000313" key="2">
    <source>
        <dbReference type="Proteomes" id="UP001160148"/>
    </source>
</evidence>
<sequence>MDSVFLDVFFPRCQYSEAPISVITNILSGDDTSKFLDISYQFRKLRFTKVKDLAGATIAKISSVKLSGDTLTLLYGAMEKYCEHLNDLLVSSILVHQNGNLQELQTKCNELLMHRPRDFEVILLHAQLLFDLKKYQECINCLINAKTFFPNNTDFFDMFAFLVYFISLNDN</sequence>
<dbReference type="EMBL" id="CARXXK010000003">
    <property type="protein sequence ID" value="CAI6362211.1"/>
    <property type="molecule type" value="Genomic_DNA"/>
</dbReference>
<organism evidence="1 2">
    <name type="scientific">Macrosiphum euphorbiae</name>
    <name type="common">potato aphid</name>
    <dbReference type="NCBI Taxonomy" id="13131"/>
    <lineage>
        <taxon>Eukaryota</taxon>
        <taxon>Metazoa</taxon>
        <taxon>Ecdysozoa</taxon>
        <taxon>Arthropoda</taxon>
        <taxon>Hexapoda</taxon>
        <taxon>Insecta</taxon>
        <taxon>Pterygota</taxon>
        <taxon>Neoptera</taxon>
        <taxon>Paraneoptera</taxon>
        <taxon>Hemiptera</taxon>
        <taxon>Sternorrhyncha</taxon>
        <taxon>Aphidomorpha</taxon>
        <taxon>Aphidoidea</taxon>
        <taxon>Aphididae</taxon>
        <taxon>Macrosiphini</taxon>
        <taxon>Macrosiphum</taxon>
    </lineage>
</organism>
<dbReference type="InterPro" id="IPR011990">
    <property type="entry name" value="TPR-like_helical_dom_sf"/>
</dbReference>
<dbReference type="Proteomes" id="UP001160148">
    <property type="component" value="Unassembled WGS sequence"/>
</dbReference>
<reference evidence="1 2" key="1">
    <citation type="submission" date="2023-01" db="EMBL/GenBank/DDBJ databases">
        <authorList>
            <person name="Whitehead M."/>
        </authorList>
    </citation>
    <scope>NUCLEOTIDE SEQUENCE [LARGE SCALE GENOMIC DNA]</scope>
</reference>
<proteinExistence type="predicted"/>
<evidence type="ECO:0000313" key="1">
    <source>
        <dbReference type="EMBL" id="CAI6362211.1"/>
    </source>
</evidence>
<dbReference type="AlphaFoldDB" id="A0AAV0X3D5"/>
<comment type="caution">
    <text evidence="1">The sequence shown here is derived from an EMBL/GenBank/DDBJ whole genome shotgun (WGS) entry which is preliminary data.</text>
</comment>
<name>A0AAV0X3D5_9HEMI</name>
<protein>
    <submittedName>
        <fullName evidence="1">Uncharacterized protein</fullName>
    </submittedName>
</protein>
<gene>
    <name evidence="1" type="ORF">MEUPH1_LOCUS17307</name>
</gene>
<dbReference type="SUPFAM" id="SSF48452">
    <property type="entry name" value="TPR-like"/>
    <property type="match status" value="1"/>
</dbReference>